<name>A0A1Y2FNB2_PROLT</name>
<dbReference type="EMBL" id="MCFI01000004">
    <property type="protein sequence ID" value="ORY85472.1"/>
    <property type="molecule type" value="Genomic_DNA"/>
</dbReference>
<keyword evidence="2" id="KW-1185">Reference proteome</keyword>
<gene>
    <name evidence="1" type="ORF">BCR37DRAFT_239327</name>
</gene>
<dbReference type="GeneID" id="63783137"/>
<evidence type="ECO:0000313" key="1">
    <source>
        <dbReference type="EMBL" id="ORY85472.1"/>
    </source>
</evidence>
<proteinExistence type="predicted"/>
<dbReference type="Proteomes" id="UP000193685">
    <property type="component" value="Unassembled WGS sequence"/>
</dbReference>
<comment type="caution">
    <text evidence="1">The sequence shown here is derived from an EMBL/GenBank/DDBJ whole genome shotgun (WGS) entry which is preliminary data.</text>
</comment>
<reference evidence="1 2" key="1">
    <citation type="submission" date="2016-07" db="EMBL/GenBank/DDBJ databases">
        <title>Pervasive Adenine N6-methylation of Active Genes in Fungi.</title>
        <authorList>
            <consortium name="DOE Joint Genome Institute"/>
            <person name="Mondo S.J."/>
            <person name="Dannebaum R.O."/>
            <person name="Kuo R.C."/>
            <person name="Labutti K."/>
            <person name="Haridas S."/>
            <person name="Kuo A."/>
            <person name="Salamov A."/>
            <person name="Ahrendt S.R."/>
            <person name="Lipzen A."/>
            <person name="Sullivan W."/>
            <person name="Andreopoulos W.B."/>
            <person name="Clum A."/>
            <person name="Lindquist E."/>
            <person name="Daum C."/>
            <person name="Ramamoorthy G.K."/>
            <person name="Gryganskyi A."/>
            <person name="Culley D."/>
            <person name="Magnuson J.K."/>
            <person name="James T.Y."/>
            <person name="O'Malley M.A."/>
            <person name="Stajich J.E."/>
            <person name="Spatafora J.W."/>
            <person name="Visel A."/>
            <person name="Grigoriev I.V."/>
        </authorList>
    </citation>
    <scope>NUCLEOTIDE SEQUENCE [LARGE SCALE GENOMIC DNA]</scope>
    <source>
        <strain evidence="1 2">12-1054</strain>
    </source>
</reference>
<dbReference type="RefSeq" id="XP_040726954.1">
    <property type="nucleotide sequence ID" value="XM_040866538.1"/>
</dbReference>
<dbReference type="AlphaFoldDB" id="A0A1Y2FNB2"/>
<accession>A0A1Y2FNB2</accession>
<protein>
    <submittedName>
        <fullName evidence="1">Uncharacterized protein</fullName>
    </submittedName>
</protein>
<evidence type="ECO:0000313" key="2">
    <source>
        <dbReference type="Proteomes" id="UP000193685"/>
    </source>
</evidence>
<sequence length="244" mass="27462">MGLDREKHRFLICCHLIPRSCVSLNLGKQTGLTLSMLGHHHAITLQTDSKSAARHAETSVRTIVINVTCYQTEEDKRASSSPVLGKTHPFFSRLDRPPPPLPLSQIYNWCQRTMCAAHAQPLLRAKHQRRQTAIRPLHLSKRYKFEVTSTYSPSGCVSQPISEQQSSSLQQLSRLGLRRLQTQELNGIEELLKGEGSPMSSTGSIQSTLDLFDFIREPRLDQRLRPSVFQVLCGDEEAHSPVTL</sequence>
<organism evidence="1 2">
    <name type="scientific">Protomyces lactucae-debilis</name>
    <dbReference type="NCBI Taxonomy" id="2754530"/>
    <lineage>
        <taxon>Eukaryota</taxon>
        <taxon>Fungi</taxon>
        <taxon>Dikarya</taxon>
        <taxon>Ascomycota</taxon>
        <taxon>Taphrinomycotina</taxon>
        <taxon>Taphrinomycetes</taxon>
        <taxon>Taphrinales</taxon>
        <taxon>Protomycetaceae</taxon>
        <taxon>Protomyces</taxon>
    </lineage>
</organism>